<gene>
    <name evidence="1" type="ORF">AOZ06_08440</name>
</gene>
<dbReference type="SUPFAM" id="SSF69318">
    <property type="entry name" value="Integrin alpha N-terminal domain"/>
    <property type="match status" value="1"/>
</dbReference>
<keyword evidence="2" id="KW-1185">Reference proteome</keyword>
<reference evidence="1 2" key="1">
    <citation type="submission" date="2015-07" db="EMBL/GenBank/DDBJ databases">
        <title>Genome sequencing of Kibdelosporangium phytohabitans.</title>
        <authorList>
            <person name="Qin S."/>
            <person name="Xing K."/>
        </authorList>
    </citation>
    <scope>NUCLEOTIDE SEQUENCE [LARGE SCALE GENOMIC DNA]</scope>
    <source>
        <strain evidence="1 2">KLBMP1111</strain>
    </source>
</reference>
<protein>
    <recommendedName>
        <fullName evidence="3">ATP/GTP-binding protein</fullName>
    </recommendedName>
</protein>
<dbReference type="EMBL" id="CP012752">
    <property type="protein sequence ID" value="ALG06947.1"/>
    <property type="molecule type" value="Genomic_DNA"/>
</dbReference>
<sequence length="297" mass="31352">MSAKVFQKFVKQEVSTRGSGTSGGRSGDIDLAGKDDILAVPYTPANLTVYPNKGYSAANPTATYGPPVTINFGWGSQKWVGQGKVNGDAFADVLAIDGSDNLYAHKHSGTFSGTSTLNGAQLISGGWGASDLVFVYDANNDKVDDIIARKSGTEDFYLYKTSVVNGVIKQAPAELMIQFHTSSPIVDAAAVDVTGDGMADWVLRLQNGAVVVYDTMVGEMGEDYLISYGWTGINAFTISDVNGDNKPDILGRVAANGDLTVYLHTGTWSPAADGTAFSVLATSKVVGLQWNGIRIIT</sequence>
<dbReference type="InterPro" id="IPR028994">
    <property type="entry name" value="Integrin_alpha_N"/>
</dbReference>
<organism evidence="1 2">
    <name type="scientific">Kibdelosporangium phytohabitans</name>
    <dbReference type="NCBI Taxonomy" id="860235"/>
    <lineage>
        <taxon>Bacteria</taxon>
        <taxon>Bacillati</taxon>
        <taxon>Actinomycetota</taxon>
        <taxon>Actinomycetes</taxon>
        <taxon>Pseudonocardiales</taxon>
        <taxon>Pseudonocardiaceae</taxon>
        <taxon>Kibdelosporangium</taxon>
    </lineage>
</organism>
<name>A0A0N9HQG3_9PSEU</name>
<dbReference type="KEGG" id="kphy:AOZ06_08440"/>
<accession>A0A0N9HQG3</accession>
<dbReference type="Proteomes" id="UP000063699">
    <property type="component" value="Chromosome"/>
</dbReference>
<evidence type="ECO:0000313" key="2">
    <source>
        <dbReference type="Proteomes" id="UP000063699"/>
    </source>
</evidence>
<proteinExistence type="predicted"/>
<evidence type="ECO:0000313" key="1">
    <source>
        <dbReference type="EMBL" id="ALG06947.1"/>
    </source>
</evidence>
<dbReference type="PANTHER" id="PTHR44103:SF1">
    <property type="entry name" value="PROPROTEIN CONVERTASE P"/>
    <property type="match status" value="1"/>
</dbReference>
<evidence type="ECO:0008006" key="3">
    <source>
        <dbReference type="Google" id="ProtNLM"/>
    </source>
</evidence>
<dbReference type="AlphaFoldDB" id="A0A0N9HQG3"/>
<dbReference type="PANTHER" id="PTHR44103">
    <property type="entry name" value="PROPROTEIN CONVERTASE P"/>
    <property type="match status" value="1"/>
</dbReference>